<accession>D4DI73</accession>
<dbReference type="AlphaFoldDB" id="D4DI73"/>
<dbReference type="KEGG" id="tve:TRV_06881"/>
<keyword evidence="4" id="KW-1185">Reference proteome</keyword>
<evidence type="ECO:0000256" key="2">
    <source>
        <dbReference type="SAM" id="SignalP"/>
    </source>
</evidence>
<feature type="chain" id="PRO_5003056288" description="F-box domain-containing protein" evidence="2">
    <location>
        <begin position="22"/>
        <end position="933"/>
    </location>
</feature>
<dbReference type="GeneID" id="9582588"/>
<comment type="caution">
    <text evidence="3">The sequence shown here is derived from an EMBL/GenBank/DDBJ whole genome shotgun (WGS) entry which is preliminary data.</text>
</comment>
<gene>
    <name evidence="3" type="ORF">TRV_06881</name>
</gene>
<reference evidence="4" key="1">
    <citation type="journal article" date="2011" name="Genome Biol.">
        <title>Comparative and functional genomics provide insights into the pathogenicity of dermatophytic fungi.</title>
        <authorList>
            <person name="Burmester A."/>
            <person name="Shelest E."/>
            <person name="Gloeckner G."/>
            <person name="Heddergott C."/>
            <person name="Schindler S."/>
            <person name="Staib P."/>
            <person name="Heidel A."/>
            <person name="Felder M."/>
            <person name="Petzold A."/>
            <person name="Szafranski K."/>
            <person name="Feuermann M."/>
            <person name="Pedruzzi I."/>
            <person name="Priebe S."/>
            <person name="Groth M."/>
            <person name="Winkler R."/>
            <person name="Li W."/>
            <person name="Kniemeyer O."/>
            <person name="Schroeckh V."/>
            <person name="Hertweck C."/>
            <person name="Hube B."/>
            <person name="White T.C."/>
            <person name="Platzer M."/>
            <person name="Guthke R."/>
            <person name="Heitman J."/>
            <person name="Woestemeyer J."/>
            <person name="Zipfel P.F."/>
            <person name="Monod M."/>
            <person name="Brakhage A.A."/>
        </authorList>
    </citation>
    <scope>NUCLEOTIDE SEQUENCE [LARGE SCALE GENOMIC DNA]</scope>
    <source>
        <strain evidence="4">HKI 0517</strain>
    </source>
</reference>
<sequence>MDYYLWLFFTICLLRIEAAIAMYDPCLVDETFQKCLYPKARGSVHFEFKPLFPKGVDFVYAFDSETQEDADQQYVPEGSVAAPDSKVAFWLEYPEVNLNPAAHTETYMVVLANENFTGNPSGGNNGCDGLWGAKCSRSLAAWFKAEVAGGAYSPGEAISQLRSYYGGESRTEEGKRILEDTGCPVGFFNETFGYGAFAIENGEGSKNTLIYASGGSKAAWLIEKISATGYDEQIKKGVGMFVLRKPLQGDLYKDVKNLQLEMACVRAKRLSEEDSPNQGGDNGMSGNGGSNIPGLHSSGATRPTFSAGLVSLAAVLLNFNFKLEAPTAALLDSVTIHTPQGSNNNNNNTSCRLLFNTRHLSLFIPQSPGMATIQDLPLETLQQICDFVASGYRASLYDFALVCQRWSLASNAVRFREIRLVVENQGKLTKDLDHLNGVLRSTSGFRSVRRLEIKGELPADVNTWAPKRIRQAKNCMVDTDDELESAKYIPYTNLLELPEVTVELDKYGLQWLISWPSSAPFKTLSLTALTSSHHACWMCYTKAYPVGWSRGLDKHEYSLATSPSLHCIILHYGWNESERLLDYHDMAVARMSQGLAPSLRHVQVIASSMSPITYNRRVEHRPKRDIFPNNTLNPDVDVRGELHTMKFSGFLLGRLQGWNERIVFSSLRELILDTIIDPFSLKEASTYNFTSLKTLDLRLESDNWDEHPWMDGATSVFLRSLPPLVTLKLTGNFGDDSLKAIIDRHNSLQRIWLFPRTQSHLMVTDFTLTLDTIRDLTSRCSELRTVCLLIPRVLESQDMAVYQSIGCLLHLKDLCLYLDCICYQDTRPSPTIEDYLPQNFAKIKNSVMNAALNEDIARNIFHEIYQAQSRRRMPVFKRLRVQATRVKLRRDIPEDLDRILNVSSQGYELTMNPTQRHGCYDIISQRSSPRIFW</sequence>
<dbReference type="RefSeq" id="XP_003019102.1">
    <property type="nucleotide sequence ID" value="XM_003019056.1"/>
</dbReference>
<feature type="region of interest" description="Disordered" evidence="1">
    <location>
        <begin position="269"/>
        <end position="297"/>
    </location>
</feature>
<proteinExistence type="predicted"/>
<dbReference type="InterPro" id="IPR032675">
    <property type="entry name" value="LRR_dom_sf"/>
</dbReference>
<evidence type="ECO:0000313" key="3">
    <source>
        <dbReference type="EMBL" id="EFE38457.1"/>
    </source>
</evidence>
<name>D4DI73_TRIVH</name>
<keyword evidence="2" id="KW-0732">Signal</keyword>
<feature type="signal peptide" evidence="2">
    <location>
        <begin position="1"/>
        <end position="21"/>
    </location>
</feature>
<evidence type="ECO:0000313" key="4">
    <source>
        <dbReference type="Proteomes" id="UP000008383"/>
    </source>
</evidence>
<evidence type="ECO:0000256" key="1">
    <source>
        <dbReference type="SAM" id="MobiDB-lite"/>
    </source>
</evidence>
<dbReference type="Gene3D" id="3.80.10.10">
    <property type="entry name" value="Ribonuclease Inhibitor"/>
    <property type="match status" value="1"/>
</dbReference>
<protein>
    <recommendedName>
        <fullName evidence="5">F-box domain-containing protein</fullName>
    </recommendedName>
</protein>
<evidence type="ECO:0008006" key="5">
    <source>
        <dbReference type="Google" id="ProtNLM"/>
    </source>
</evidence>
<dbReference type="EMBL" id="ACYE01000398">
    <property type="protein sequence ID" value="EFE38457.1"/>
    <property type="molecule type" value="Genomic_DNA"/>
</dbReference>
<dbReference type="OrthoDB" id="3945550at2759"/>
<organism evidence="3 4">
    <name type="scientific">Trichophyton verrucosum (strain HKI 0517)</name>
    <dbReference type="NCBI Taxonomy" id="663202"/>
    <lineage>
        <taxon>Eukaryota</taxon>
        <taxon>Fungi</taxon>
        <taxon>Dikarya</taxon>
        <taxon>Ascomycota</taxon>
        <taxon>Pezizomycotina</taxon>
        <taxon>Eurotiomycetes</taxon>
        <taxon>Eurotiomycetidae</taxon>
        <taxon>Onygenales</taxon>
        <taxon>Arthrodermataceae</taxon>
        <taxon>Trichophyton</taxon>
    </lineage>
</organism>
<feature type="compositionally biased region" description="Gly residues" evidence="1">
    <location>
        <begin position="280"/>
        <end position="291"/>
    </location>
</feature>
<dbReference type="Proteomes" id="UP000008383">
    <property type="component" value="Unassembled WGS sequence"/>
</dbReference>
<dbReference type="HOGENOM" id="CLU_313785_0_0_1"/>